<comment type="caution">
    <text evidence="2">The sequence shown here is derived from an EMBL/GenBank/DDBJ whole genome shotgun (WGS) entry which is preliminary data.</text>
</comment>
<sequence>MKKIISGVLVCVALTACSKTEKGAGIGAASGAIIGGLASGTWEGAAVGAAAGGAGGAVIGNISERDDMNRRDRWERRDHRDYSCRYRDYYGRCR</sequence>
<proteinExistence type="predicted"/>
<gene>
    <name evidence="2" type="ORF">A7J57_00305</name>
</gene>
<dbReference type="EMBL" id="LXPS01000003">
    <property type="protein sequence ID" value="OAE49111.1"/>
    <property type="molecule type" value="Genomic_DNA"/>
</dbReference>
<dbReference type="InterPro" id="IPR027367">
    <property type="entry name" value="Gly-zipper_YMGG"/>
</dbReference>
<evidence type="ECO:0000259" key="1">
    <source>
        <dbReference type="Pfam" id="PF13441"/>
    </source>
</evidence>
<evidence type="ECO:0000313" key="2">
    <source>
        <dbReference type="EMBL" id="OAE49111.1"/>
    </source>
</evidence>
<dbReference type="AlphaFoldDB" id="A0A176XH30"/>
<reference evidence="2 3" key="1">
    <citation type="submission" date="2016-05" db="EMBL/GenBank/DDBJ databases">
        <authorList>
            <person name="Lavstsen T."/>
            <person name="Jespersen J.S."/>
        </authorList>
    </citation>
    <scope>NUCLEOTIDE SEQUENCE [LARGE SCALE GENOMIC DNA]</scope>
    <source>
        <strain evidence="2 3">KCJ1736</strain>
    </source>
</reference>
<dbReference type="Pfam" id="PF13441">
    <property type="entry name" value="Gly-zipper_YMGG"/>
    <property type="match status" value="1"/>
</dbReference>
<name>A0A176XH30_AGRTU</name>
<dbReference type="RefSeq" id="WP_063947280.1">
    <property type="nucleotide sequence ID" value="NZ_LXPS01000003.1"/>
</dbReference>
<dbReference type="Proteomes" id="UP000077098">
    <property type="component" value="Unassembled WGS sequence"/>
</dbReference>
<organism evidence="2 3">
    <name type="scientific">Agrobacterium tumefaciens</name>
    <dbReference type="NCBI Taxonomy" id="358"/>
    <lineage>
        <taxon>Bacteria</taxon>
        <taxon>Pseudomonadati</taxon>
        <taxon>Pseudomonadota</taxon>
        <taxon>Alphaproteobacteria</taxon>
        <taxon>Hyphomicrobiales</taxon>
        <taxon>Rhizobiaceae</taxon>
        <taxon>Rhizobium/Agrobacterium group</taxon>
        <taxon>Agrobacterium</taxon>
        <taxon>Agrobacterium tumefaciens complex</taxon>
    </lineage>
</organism>
<evidence type="ECO:0000313" key="3">
    <source>
        <dbReference type="Proteomes" id="UP000077098"/>
    </source>
</evidence>
<protein>
    <recommendedName>
        <fullName evidence="1">YMGG-like Gly-zipper domain-containing protein</fullName>
    </recommendedName>
</protein>
<dbReference type="PROSITE" id="PS51257">
    <property type="entry name" value="PROKAR_LIPOPROTEIN"/>
    <property type="match status" value="1"/>
</dbReference>
<feature type="domain" description="YMGG-like Gly-zipper" evidence="1">
    <location>
        <begin position="19"/>
        <end position="61"/>
    </location>
</feature>
<accession>A0A176XH30</accession>